<evidence type="ECO:0000259" key="1">
    <source>
        <dbReference type="Pfam" id="PF00144"/>
    </source>
</evidence>
<dbReference type="STRING" id="1869.MB27_23615"/>
<dbReference type="Gene3D" id="3.40.710.10">
    <property type="entry name" value="DD-peptidase/beta-lactamase superfamily"/>
    <property type="match status" value="1"/>
</dbReference>
<dbReference type="InterPro" id="IPR012338">
    <property type="entry name" value="Beta-lactam/transpept-like"/>
</dbReference>
<evidence type="ECO:0000313" key="2">
    <source>
        <dbReference type="EMBL" id="KHD75260.1"/>
    </source>
</evidence>
<dbReference type="Proteomes" id="UP000054537">
    <property type="component" value="Unassembled WGS sequence"/>
</dbReference>
<protein>
    <recommendedName>
        <fullName evidence="1">Beta-lactamase-related domain-containing protein</fullName>
    </recommendedName>
</protein>
<sequence length="280" mass="30037">MPLIEDACRAIGAEIARDPRYAHTSHLLVRIDGATVFDEHYGGPLVADVFSVTKTVLATVCGIAARDGVLDPAWRHLLTMTRGARVDDTDEVTALRSGQVARFAAAPREHPPGREFRYDDGAFHLLSAHLAEALGGSVADYAAARLFHPLGIRDAEWPADPDGVTYGFAHLRLSAASLGRLAEEWRRPSLMDPAFAAAMMRAHTPGGPPEGLPYGYGVWIGDGYVMAGGWAGQHVIVLPGAVVVTTGDPGFTLGPPPADRLPPDWRPALDLVRRHLLPLL</sequence>
<dbReference type="OrthoDB" id="9773047at2"/>
<proteinExistence type="predicted"/>
<accession>A0A0A6UGU4</accession>
<reference evidence="2 3" key="1">
    <citation type="submission" date="2014-10" db="EMBL/GenBank/DDBJ databases">
        <title>Draft genome sequence of Actinoplanes utahensis NRRL 12052.</title>
        <authorList>
            <person name="Velasco-Bucheli B."/>
            <person name="del Cerro C."/>
            <person name="Hormigo D."/>
            <person name="Garcia J.L."/>
            <person name="Acebal C."/>
            <person name="Arroyo M."/>
            <person name="de la Mata I."/>
        </authorList>
    </citation>
    <scope>NUCLEOTIDE SEQUENCE [LARGE SCALE GENOMIC DNA]</scope>
    <source>
        <strain evidence="2 3">NRRL 12052</strain>
    </source>
</reference>
<dbReference type="InterPro" id="IPR050789">
    <property type="entry name" value="Diverse_Enzym_Activities"/>
</dbReference>
<dbReference type="EMBL" id="JRTT01000029">
    <property type="protein sequence ID" value="KHD75260.1"/>
    <property type="molecule type" value="Genomic_DNA"/>
</dbReference>
<dbReference type="SUPFAM" id="SSF56601">
    <property type="entry name" value="beta-lactamase/transpeptidase-like"/>
    <property type="match status" value="1"/>
</dbReference>
<name>A0A0A6UGU4_ACTUT</name>
<dbReference type="RefSeq" id="WP_043527742.1">
    <property type="nucleotide sequence ID" value="NZ_BAABKU010000004.1"/>
</dbReference>
<dbReference type="PANTHER" id="PTHR43283:SF7">
    <property type="entry name" value="BETA-LACTAMASE-RELATED DOMAIN-CONTAINING PROTEIN"/>
    <property type="match status" value="1"/>
</dbReference>
<gene>
    <name evidence="2" type="ORF">MB27_23615</name>
</gene>
<dbReference type="AlphaFoldDB" id="A0A0A6UGU4"/>
<evidence type="ECO:0000313" key="3">
    <source>
        <dbReference type="Proteomes" id="UP000054537"/>
    </source>
</evidence>
<comment type="caution">
    <text evidence="2">The sequence shown here is derived from an EMBL/GenBank/DDBJ whole genome shotgun (WGS) entry which is preliminary data.</text>
</comment>
<keyword evidence="3" id="KW-1185">Reference proteome</keyword>
<dbReference type="InterPro" id="IPR001466">
    <property type="entry name" value="Beta-lactam-related"/>
</dbReference>
<dbReference type="PANTHER" id="PTHR43283">
    <property type="entry name" value="BETA-LACTAMASE-RELATED"/>
    <property type="match status" value="1"/>
</dbReference>
<feature type="domain" description="Beta-lactamase-related" evidence="1">
    <location>
        <begin position="29"/>
        <end position="241"/>
    </location>
</feature>
<dbReference type="eggNOG" id="COG1680">
    <property type="taxonomic scope" value="Bacteria"/>
</dbReference>
<dbReference type="Pfam" id="PF00144">
    <property type="entry name" value="Beta-lactamase"/>
    <property type="match status" value="1"/>
</dbReference>
<organism evidence="2 3">
    <name type="scientific">Actinoplanes utahensis</name>
    <dbReference type="NCBI Taxonomy" id="1869"/>
    <lineage>
        <taxon>Bacteria</taxon>
        <taxon>Bacillati</taxon>
        <taxon>Actinomycetota</taxon>
        <taxon>Actinomycetes</taxon>
        <taxon>Micromonosporales</taxon>
        <taxon>Micromonosporaceae</taxon>
        <taxon>Actinoplanes</taxon>
    </lineage>
</organism>